<keyword evidence="2" id="KW-1185">Reference proteome</keyword>
<dbReference type="EMBL" id="JARQWQ010000017">
    <property type="protein sequence ID" value="KAK2566339.1"/>
    <property type="molecule type" value="Genomic_DNA"/>
</dbReference>
<proteinExistence type="predicted"/>
<reference evidence="1" key="1">
    <citation type="journal article" date="2023" name="G3 (Bethesda)">
        <title>Whole genome assembly and annotation of the endangered Caribbean coral Acropora cervicornis.</title>
        <authorList>
            <person name="Selwyn J.D."/>
            <person name="Vollmer S.V."/>
        </authorList>
    </citation>
    <scope>NUCLEOTIDE SEQUENCE</scope>
    <source>
        <strain evidence="1">K2</strain>
    </source>
</reference>
<protein>
    <submittedName>
        <fullName evidence="1">Uncharacterized protein</fullName>
    </submittedName>
</protein>
<dbReference type="Proteomes" id="UP001249851">
    <property type="component" value="Unassembled WGS sequence"/>
</dbReference>
<gene>
    <name evidence="1" type="ORF">P5673_009839</name>
</gene>
<name>A0AAD9QRU7_ACRCE</name>
<sequence length="132" mass="14894">METHKVKVKVKVVGRRLAVEWPTTNTSLRQAFAHHMPLTRPPMQAGCNYWQVAAPEGDIPKRRNVPPIRSHLTPSSRVLGSPVQSIMISNPQSSSPNKHFRMNYLESKIELLGNPLTSLHQLCNDNFSAFKN</sequence>
<organism evidence="1 2">
    <name type="scientific">Acropora cervicornis</name>
    <name type="common">Staghorn coral</name>
    <dbReference type="NCBI Taxonomy" id="6130"/>
    <lineage>
        <taxon>Eukaryota</taxon>
        <taxon>Metazoa</taxon>
        <taxon>Cnidaria</taxon>
        <taxon>Anthozoa</taxon>
        <taxon>Hexacorallia</taxon>
        <taxon>Scleractinia</taxon>
        <taxon>Astrocoeniina</taxon>
        <taxon>Acroporidae</taxon>
        <taxon>Acropora</taxon>
    </lineage>
</organism>
<dbReference type="AlphaFoldDB" id="A0AAD9QRU7"/>
<comment type="caution">
    <text evidence="1">The sequence shown here is derived from an EMBL/GenBank/DDBJ whole genome shotgun (WGS) entry which is preliminary data.</text>
</comment>
<evidence type="ECO:0000313" key="1">
    <source>
        <dbReference type="EMBL" id="KAK2566339.1"/>
    </source>
</evidence>
<evidence type="ECO:0000313" key="2">
    <source>
        <dbReference type="Proteomes" id="UP001249851"/>
    </source>
</evidence>
<reference evidence="1" key="2">
    <citation type="journal article" date="2023" name="Science">
        <title>Genomic signatures of disease resistance in endangered staghorn corals.</title>
        <authorList>
            <person name="Vollmer S.V."/>
            <person name="Selwyn J.D."/>
            <person name="Despard B.A."/>
            <person name="Roesel C.L."/>
        </authorList>
    </citation>
    <scope>NUCLEOTIDE SEQUENCE</scope>
    <source>
        <strain evidence="1">K2</strain>
    </source>
</reference>
<accession>A0AAD9QRU7</accession>